<dbReference type="FunFam" id="3.40.1390.30:FF:000001">
    <property type="entry name" value="GTP cyclohydrolase 1 type 2"/>
    <property type="match status" value="1"/>
</dbReference>
<dbReference type="PIRSF" id="PIRSF037489">
    <property type="entry name" value="UCP037489_NIF3_YqfO"/>
    <property type="match status" value="1"/>
</dbReference>
<accession>A0A167F480</accession>
<dbReference type="Proteomes" id="UP000077013">
    <property type="component" value="Unassembled WGS sequence"/>
</dbReference>
<keyword evidence="4 5" id="KW-0479">Metal-binding</keyword>
<evidence type="ECO:0000313" key="8">
    <source>
        <dbReference type="Proteomes" id="UP000077013"/>
    </source>
</evidence>
<reference evidence="7 8" key="1">
    <citation type="submission" date="2016-02" db="EMBL/GenBank/DDBJ databases">
        <title>Ulvibacter sp. LPB0005, isolated from Thais luteostoma.</title>
        <authorList>
            <person name="Shin S.-K."/>
            <person name="Yi H."/>
        </authorList>
    </citation>
    <scope>NUCLEOTIDE SEQUENCE [LARGE SCALE GENOMIC DNA]</scope>
    <source>
        <strain evidence="7 8">LPB0005</strain>
    </source>
</reference>
<evidence type="ECO:0000256" key="2">
    <source>
        <dbReference type="ARBA" id="ARBA00011643"/>
    </source>
</evidence>
<comment type="subunit">
    <text evidence="2">Homohexamer.</text>
</comment>
<evidence type="ECO:0000256" key="5">
    <source>
        <dbReference type="PIRNR" id="PIRNR037489"/>
    </source>
</evidence>
<dbReference type="Gene3D" id="3.40.1390.30">
    <property type="entry name" value="NIF3 (NGG1p interacting factor 3)-like"/>
    <property type="match status" value="1"/>
</dbReference>
<feature type="binding site" evidence="6">
    <location>
        <position position="331"/>
    </location>
    <ligand>
        <name>a divalent metal cation</name>
        <dbReference type="ChEBI" id="CHEBI:60240"/>
        <label>1</label>
    </ligand>
</feature>
<dbReference type="RefSeq" id="WP_068593429.1">
    <property type="nucleotide sequence ID" value="NZ_LRXL01000052.1"/>
</dbReference>
<dbReference type="AlphaFoldDB" id="A0A167F480"/>
<comment type="caution">
    <text evidence="7">The sequence shown here is derived from an EMBL/GenBank/DDBJ whole genome shotgun (WGS) entry which is preliminary data.</text>
</comment>
<organism evidence="7 8">
    <name type="scientific">Cochleicola gelatinilyticus</name>
    <dbReference type="NCBI Taxonomy" id="1763537"/>
    <lineage>
        <taxon>Bacteria</taxon>
        <taxon>Pseudomonadati</taxon>
        <taxon>Bacteroidota</taxon>
        <taxon>Flavobacteriia</taxon>
        <taxon>Flavobacteriales</taxon>
        <taxon>Flavobacteriaceae</taxon>
        <taxon>Cochleicola</taxon>
    </lineage>
</organism>
<dbReference type="PANTHER" id="PTHR13799:SF14">
    <property type="entry name" value="GTP CYCLOHYDROLASE 1 TYPE 2 HOMOLOG"/>
    <property type="match status" value="1"/>
</dbReference>
<evidence type="ECO:0000256" key="1">
    <source>
        <dbReference type="ARBA" id="ARBA00006964"/>
    </source>
</evidence>
<evidence type="ECO:0000313" key="7">
    <source>
        <dbReference type="EMBL" id="OAB76175.1"/>
    </source>
</evidence>
<dbReference type="Gene3D" id="3.30.70.120">
    <property type="match status" value="1"/>
</dbReference>
<evidence type="ECO:0000256" key="3">
    <source>
        <dbReference type="ARBA" id="ARBA00022112"/>
    </source>
</evidence>
<dbReference type="STRING" id="1763537.ULVI_14065"/>
<dbReference type="NCBIfam" id="TIGR00486">
    <property type="entry name" value="YbgI_SA1388"/>
    <property type="match status" value="1"/>
</dbReference>
<dbReference type="EMBL" id="LRXL01000052">
    <property type="protein sequence ID" value="OAB76175.1"/>
    <property type="molecule type" value="Genomic_DNA"/>
</dbReference>
<comment type="similarity">
    <text evidence="1 5">Belongs to the GTP cyclohydrolase I type 2/NIF3 family.</text>
</comment>
<dbReference type="GO" id="GO:0005737">
    <property type="term" value="C:cytoplasm"/>
    <property type="evidence" value="ECO:0007669"/>
    <property type="project" value="TreeGrafter"/>
</dbReference>
<keyword evidence="8" id="KW-1185">Reference proteome</keyword>
<proteinExistence type="inferred from homology"/>
<evidence type="ECO:0000256" key="4">
    <source>
        <dbReference type="ARBA" id="ARBA00022723"/>
    </source>
</evidence>
<protein>
    <recommendedName>
        <fullName evidence="3 5">GTP cyclohydrolase 1 type 2 homolog</fullName>
    </recommendedName>
</protein>
<dbReference type="SUPFAM" id="SSF102705">
    <property type="entry name" value="NIF3 (NGG1p interacting factor 3)-like"/>
    <property type="match status" value="1"/>
</dbReference>
<feature type="binding site" evidence="6">
    <location>
        <position position="327"/>
    </location>
    <ligand>
        <name>a divalent metal cation</name>
        <dbReference type="ChEBI" id="CHEBI:60240"/>
        <label>1</label>
    </ligand>
</feature>
<dbReference type="Pfam" id="PF01784">
    <property type="entry name" value="DUF34_NIF3"/>
    <property type="match status" value="1"/>
</dbReference>
<dbReference type="InterPro" id="IPR002678">
    <property type="entry name" value="DUF34/NIF3"/>
</dbReference>
<dbReference type="PANTHER" id="PTHR13799">
    <property type="entry name" value="NGG1 INTERACTING FACTOR 3"/>
    <property type="match status" value="1"/>
</dbReference>
<dbReference type="InterPro" id="IPR015867">
    <property type="entry name" value="N-reg_PII/ATP_PRibTrfase_C"/>
</dbReference>
<sequence length="364" mass="39724">MIVQDVIHILEEIAPLSYSEDFDNTGLLVGDSKAKITGILVTLDTLEAVVDEAIANRCNLVVSFHPIIFSGLKKITGKTYVARVVQKAIKNDIHIFAIHTALDNAWNGVNAMICKKLDLKNRTILLPQKGTIKKLVTYVPKEDALTVRNALFEAGAGDIGNYSNCSFSSEGVGSFKGNDASNPVKGRKGETHFEEETQLGVTFESHKQSIILKALRKTHPYEEVAYEITTLENTNQKIGMGMVGSFETAKSETAFLKFLKDSMQTDCVRHSHTTGKLITKVAVLGGSGSFAIDAAKAAGADAFVTADLKYHDFFKAESSILLADIGHYESEQFTKDLLHDALTKKITNFAVVLSQTNTNPISYS</sequence>
<feature type="binding site" evidence="6">
    <location>
        <position position="65"/>
    </location>
    <ligand>
        <name>a divalent metal cation</name>
        <dbReference type="ChEBI" id="CHEBI:60240"/>
        <label>1</label>
    </ligand>
</feature>
<dbReference type="InterPro" id="IPR017221">
    <property type="entry name" value="DUF34/NIF3_bac"/>
</dbReference>
<dbReference type="OrthoDB" id="9792792at2"/>
<gene>
    <name evidence="7" type="ORF">ULVI_14065</name>
</gene>
<dbReference type="InterPro" id="IPR036069">
    <property type="entry name" value="DUF34/NIF3_sf"/>
</dbReference>
<feature type="binding site" evidence="6">
    <location>
        <position position="103"/>
    </location>
    <ligand>
        <name>a divalent metal cation</name>
        <dbReference type="ChEBI" id="CHEBI:60240"/>
        <label>1</label>
    </ligand>
</feature>
<dbReference type="GO" id="GO:0046872">
    <property type="term" value="F:metal ion binding"/>
    <property type="evidence" value="ECO:0007669"/>
    <property type="project" value="UniProtKB-UniRule"/>
</dbReference>
<evidence type="ECO:0000256" key="6">
    <source>
        <dbReference type="PIRSR" id="PIRSR602678-1"/>
    </source>
</evidence>
<name>A0A167F480_9FLAO</name>